<feature type="region of interest" description="Disordered" evidence="1">
    <location>
        <begin position="126"/>
        <end position="168"/>
    </location>
</feature>
<evidence type="ECO:0000313" key="2">
    <source>
        <dbReference type="EMBL" id="KAB5587401.1"/>
    </source>
</evidence>
<protein>
    <submittedName>
        <fullName evidence="2">Uncharacterized protein</fullName>
    </submittedName>
</protein>
<proteinExistence type="predicted"/>
<feature type="compositionally biased region" description="Basic and acidic residues" evidence="1">
    <location>
        <begin position="127"/>
        <end position="138"/>
    </location>
</feature>
<sequence length="191" mass="20979">MQEFLLDIAHLDADHSGAGMGQKVFKSLDYMGAARNVIASVTDNASNNQTLNTELSAQLSKKYGYQLNINQMSIVCLCHALHLICSAILSNLKAMDPFDHDDQYAIVKSFEDGEIFEQSAEVLEEEERLRCEGNEPDTHMGSMEVSDEESDGAEAESQPNDSIGFGSQPIPNSIHNELNCVQKASSTKFCL</sequence>
<dbReference type="EMBL" id="SSOP01001135">
    <property type="protein sequence ID" value="KAB5587401.1"/>
    <property type="molecule type" value="Genomic_DNA"/>
</dbReference>
<keyword evidence="3" id="KW-1185">Reference proteome</keyword>
<accession>A0A5N5Q7I7</accession>
<evidence type="ECO:0000313" key="3">
    <source>
        <dbReference type="Proteomes" id="UP000383932"/>
    </source>
</evidence>
<comment type="caution">
    <text evidence="2">The sequence shown here is derived from an EMBL/GenBank/DDBJ whole genome shotgun (WGS) entry which is preliminary data.</text>
</comment>
<name>A0A5N5Q7I7_9AGAM</name>
<dbReference type="OrthoDB" id="3264316at2759"/>
<dbReference type="AlphaFoldDB" id="A0A5N5Q7I7"/>
<evidence type="ECO:0000256" key="1">
    <source>
        <dbReference type="SAM" id="MobiDB-lite"/>
    </source>
</evidence>
<reference evidence="2 3" key="1">
    <citation type="journal article" date="2019" name="Fungal Biol. Biotechnol.">
        <title>Draft genome sequence of fastidious pathogen Ceratobasidium theobromae, which causes vascular-streak dieback in Theobroma cacao.</title>
        <authorList>
            <person name="Ali S.S."/>
            <person name="Asman A."/>
            <person name="Shao J."/>
            <person name="Firmansyah A.P."/>
            <person name="Susilo A.W."/>
            <person name="Rosmana A."/>
            <person name="McMahon P."/>
            <person name="Junaid M."/>
            <person name="Guest D."/>
            <person name="Kheng T.Y."/>
            <person name="Meinhardt L.W."/>
            <person name="Bailey B.A."/>
        </authorList>
    </citation>
    <scope>NUCLEOTIDE SEQUENCE [LARGE SCALE GENOMIC DNA]</scope>
    <source>
        <strain evidence="2 3">CT2</strain>
    </source>
</reference>
<gene>
    <name evidence="2" type="ORF">CTheo_9161</name>
</gene>
<dbReference type="Proteomes" id="UP000383932">
    <property type="component" value="Unassembled WGS sequence"/>
</dbReference>
<organism evidence="2 3">
    <name type="scientific">Ceratobasidium theobromae</name>
    <dbReference type="NCBI Taxonomy" id="1582974"/>
    <lineage>
        <taxon>Eukaryota</taxon>
        <taxon>Fungi</taxon>
        <taxon>Dikarya</taxon>
        <taxon>Basidiomycota</taxon>
        <taxon>Agaricomycotina</taxon>
        <taxon>Agaricomycetes</taxon>
        <taxon>Cantharellales</taxon>
        <taxon>Ceratobasidiaceae</taxon>
        <taxon>Ceratobasidium</taxon>
    </lineage>
</organism>
<feature type="compositionally biased region" description="Acidic residues" evidence="1">
    <location>
        <begin position="145"/>
        <end position="154"/>
    </location>
</feature>